<gene>
    <name evidence="1" type="ORF">Vadar_018276</name>
</gene>
<proteinExistence type="predicted"/>
<evidence type="ECO:0000313" key="1">
    <source>
        <dbReference type="EMBL" id="KAH7851916.1"/>
    </source>
</evidence>
<keyword evidence="2" id="KW-1185">Reference proteome</keyword>
<evidence type="ECO:0000313" key="2">
    <source>
        <dbReference type="Proteomes" id="UP000828048"/>
    </source>
</evidence>
<dbReference type="Proteomes" id="UP000828048">
    <property type="component" value="Chromosome 8"/>
</dbReference>
<comment type="caution">
    <text evidence="1">The sequence shown here is derived from an EMBL/GenBank/DDBJ whole genome shotgun (WGS) entry which is preliminary data.</text>
</comment>
<protein>
    <submittedName>
        <fullName evidence="1">Uncharacterized protein</fullName>
    </submittedName>
</protein>
<name>A0ACB7YEG0_9ERIC</name>
<organism evidence="1 2">
    <name type="scientific">Vaccinium darrowii</name>
    <dbReference type="NCBI Taxonomy" id="229202"/>
    <lineage>
        <taxon>Eukaryota</taxon>
        <taxon>Viridiplantae</taxon>
        <taxon>Streptophyta</taxon>
        <taxon>Embryophyta</taxon>
        <taxon>Tracheophyta</taxon>
        <taxon>Spermatophyta</taxon>
        <taxon>Magnoliopsida</taxon>
        <taxon>eudicotyledons</taxon>
        <taxon>Gunneridae</taxon>
        <taxon>Pentapetalae</taxon>
        <taxon>asterids</taxon>
        <taxon>Ericales</taxon>
        <taxon>Ericaceae</taxon>
        <taxon>Vaccinioideae</taxon>
        <taxon>Vaccinieae</taxon>
        <taxon>Vaccinium</taxon>
    </lineage>
</organism>
<dbReference type="EMBL" id="CM037158">
    <property type="protein sequence ID" value="KAH7851916.1"/>
    <property type="molecule type" value="Genomic_DNA"/>
</dbReference>
<sequence length="142" mass="16168">MVVSLSPLSWVILRQLTGGRSEEFDWEEVDQRVDDRDGLRSIIARFDELSISSEILSAEEGIRGIGRELKTCKKIATLLPPLPLGLHCAMVMYSKYVSCLSPFRYELPTDDLDYEQSKTQRESVDMPQDLEMLEFIHGVAES</sequence>
<accession>A0ACB7YEG0</accession>
<reference evidence="1 2" key="1">
    <citation type="journal article" date="2021" name="Hortic Res">
        <title>High-quality reference genome and annotation aids understanding of berry development for evergreen blueberry (Vaccinium darrowii).</title>
        <authorList>
            <person name="Yu J."/>
            <person name="Hulse-Kemp A.M."/>
            <person name="Babiker E."/>
            <person name="Staton M."/>
        </authorList>
    </citation>
    <scope>NUCLEOTIDE SEQUENCE [LARGE SCALE GENOMIC DNA]</scope>
    <source>
        <strain evidence="2">cv. NJ 8807/NJ 8810</strain>
        <tissue evidence="1">Young leaf</tissue>
    </source>
</reference>